<comment type="function">
    <text evidence="10">Mannosylates Man(2)GlcNAc(2)-dolichol diphosphate and Man(1)GlcNAc(2)-dolichol diphosphate to form Man(3)GlcNAc(2)-dolichol diphosphate.</text>
</comment>
<dbReference type="Ensembl" id="ENSEBUT00000026888.1">
    <property type="protein sequence ID" value="ENSEBUP00000026312.1"/>
    <property type="gene ID" value="ENSEBUG00000016209.1"/>
</dbReference>
<dbReference type="SUPFAM" id="SSF53756">
    <property type="entry name" value="UDP-Glycosyltransferase/glycogen phosphorylase"/>
    <property type="match status" value="1"/>
</dbReference>
<evidence type="ECO:0000256" key="2">
    <source>
        <dbReference type="ARBA" id="ARBA00022676"/>
    </source>
</evidence>
<keyword evidence="5" id="KW-0256">Endoplasmic reticulum</keyword>
<dbReference type="OMA" id="AMYMKCP"/>
<protein>
    <recommendedName>
        <fullName evidence="10">Alpha-1,3/1,6-mannosyltransferase ALG2</fullName>
        <ecNumber evidence="10">2.4.1.132</ecNumber>
        <ecNumber evidence="10">2.4.1.257</ecNumber>
    </recommendedName>
    <alternativeName>
        <fullName evidence="10">GDP-Man:Man(1)GlcNAc(2)-PP-Dol alpha-1,3-mannosyltransferase</fullName>
    </alternativeName>
</protein>
<evidence type="ECO:0000259" key="12">
    <source>
        <dbReference type="Pfam" id="PF13439"/>
    </source>
</evidence>
<comment type="subcellular location">
    <subcellularLocation>
        <location evidence="10">Endoplasmic reticulum membrane</location>
        <topology evidence="10">Single-pass membrane protein</topology>
    </subcellularLocation>
</comment>
<keyword evidence="6" id="KW-1133">Transmembrane helix</keyword>
<dbReference type="UniPathway" id="UPA00378"/>
<dbReference type="CDD" id="cd03805">
    <property type="entry name" value="GT4_ALG2-like"/>
    <property type="match status" value="1"/>
</dbReference>
<evidence type="ECO:0000313" key="14">
    <source>
        <dbReference type="Proteomes" id="UP000694388"/>
    </source>
</evidence>
<dbReference type="GO" id="GO:0004378">
    <property type="term" value="F:GDP-Man:Man(1)GlcNAc(2)-PP-Dol alpha-1,3-mannosyltransferase activity"/>
    <property type="evidence" value="ECO:0007669"/>
    <property type="project" value="UniProtKB-UniRule"/>
</dbReference>
<comment type="catalytic activity">
    <reaction evidence="9 10">
        <text>an alpha-D-Man-(1-&gt;3)-beta-D-Man-(1-&gt;4)-beta-D-GlcNAc-(1-&gt;4)-alpha-D-GlcNAc-diphospho-di-trans,poly-cis-dolichol + GDP-alpha-D-mannose = an alpha-D-Man-(1-&gt;3)-[alpha-D-Man-(1-&gt;6)]-beta-D-Man-(1-&gt;4)-beta-D-GlcNAc-(1-&gt;4)-alpha-D-GlcNAc-diphospho-di-trans,poly-cis-dolichol + GDP + H(+)</text>
        <dbReference type="Rhea" id="RHEA:29519"/>
        <dbReference type="Rhea" id="RHEA-COMP:19513"/>
        <dbReference type="Rhea" id="RHEA-COMP:19515"/>
        <dbReference type="ChEBI" id="CHEBI:15378"/>
        <dbReference type="ChEBI" id="CHEBI:57527"/>
        <dbReference type="ChEBI" id="CHEBI:58189"/>
        <dbReference type="ChEBI" id="CHEBI:132510"/>
        <dbReference type="ChEBI" id="CHEBI:132511"/>
        <dbReference type="EC" id="2.4.1.257"/>
    </reaction>
    <physiologicalReaction direction="left-to-right" evidence="9 10">
        <dbReference type="Rhea" id="RHEA:29520"/>
    </physiologicalReaction>
</comment>
<sequence>MGPVVFVHPDLGIGGAERLVVDAALAVQAAGHHVTVWTSHHDPRHAFPETTDGSLRVVTAGDWLPRSVLRRGVALCAYLRMAYLALYVSLLSGDTYDVAFCDQISACVPLLRLRNSARVIFYCHFPDLLLSSHDSPWRRLYRAPIDWLEERTTAAADRLLVNSKFTADVLRETFPSVARRSPEVLYPCVDASLLRQGLASDVPSQVPRGKTALFLSVNRYERKKALPLALEAMAELRDMLSPDEWAKVHLVQAGGFDPRLPENAQVFAELSDLASSLHLSDSVTLLRSPSERVKRALLGAATAVVYTPSREHLGIVPLEAMATGKPVVAVCSGGPCETVAHGVTGVLCPPEPKAFADALLRLLQDPGLAHKMSLAGQERVAARFSPAAFGRKLDALVRSCSARA</sequence>
<dbReference type="EC" id="2.4.1.257" evidence="10"/>
<evidence type="ECO:0000256" key="8">
    <source>
        <dbReference type="ARBA" id="ARBA00045103"/>
    </source>
</evidence>
<keyword evidence="2 10" id="KW-0328">Glycosyltransferase</keyword>
<keyword evidence="3 10" id="KW-0808">Transferase</keyword>
<dbReference type="PANTHER" id="PTHR45918:SF1">
    <property type="entry name" value="ALPHA-1,3_1,6-MANNOSYLTRANSFERASE ALG2"/>
    <property type="match status" value="1"/>
</dbReference>
<dbReference type="AlphaFoldDB" id="A0A8C4RA09"/>
<evidence type="ECO:0000256" key="6">
    <source>
        <dbReference type="ARBA" id="ARBA00022989"/>
    </source>
</evidence>
<dbReference type="GO" id="GO:0102704">
    <property type="term" value="F:GDP-Man:Man(2)GlcNAc(2)-PP-Dol alpha-1,6-mannosyltransferase activity"/>
    <property type="evidence" value="ECO:0007669"/>
    <property type="project" value="UniProtKB-UniRule"/>
</dbReference>
<dbReference type="GO" id="GO:0005789">
    <property type="term" value="C:endoplasmic reticulum membrane"/>
    <property type="evidence" value="ECO:0007669"/>
    <property type="project" value="UniProtKB-SubCell"/>
</dbReference>
<evidence type="ECO:0000256" key="4">
    <source>
        <dbReference type="ARBA" id="ARBA00022692"/>
    </source>
</evidence>
<evidence type="ECO:0000313" key="13">
    <source>
        <dbReference type="Ensembl" id="ENSEBUP00000026312.1"/>
    </source>
</evidence>
<keyword evidence="4" id="KW-0812">Transmembrane</keyword>
<comment type="catalytic activity">
    <reaction evidence="8 10">
        <text>a beta-D-Man-(1-&gt;4)-beta-D-GlcNAc-(1-&gt;4)-alpha-D-GlcNAc-diphospho-di-trans,poly-cis-dolichol + GDP-alpha-D-mannose = an alpha-D-Man-(1-&gt;3)-beta-D-Man-(1-&gt;4)-beta-D-GlcNAc-(1-&gt;4)-alpha-D-GlcNAc-diphospho-di-trans,poly-cis-dolichol + GDP + H(+)</text>
        <dbReference type="Rhea" id="RHEA:29515"/>
        <dbReference type="Rhea" id="RHEA-COMP:19511"/>
        <dbReference type="Rhea" id="RHEA-COMP:19513"/>
        <dbReference type="ChEBI" id="CHEBI:15378"/>
        <dbReference type="ChEBI" id="CHEBI:57527"/>
        <dbReference type="ChEBI" id="CHEBI:58189"/>
        <dbReference type="ChEBI" id="CHEBI:58472"/>
        <dbReference type="ChEBI" id="CHEBI:132510"/>
        <dbReference type="EC" id="2.4.1.132"/>
    </reaction>
    <physiologicalReaction direction="left-to-right" evidence="8 10">
        <dbReference type="Rhea" id="RHEA:29516"/>
    </physiologicalReaction>
</comment>
<feature type="domain" description="Glycosyl transferase family 1" evidence="11">
    <location>
        <begin position="207"/>
        <end position="378"/>
    </location>
</feature>
<comment type="pathway">
    <text evidence="1 10">Protein modification; protein glycosylation.</text>
</comment>
<reference evidence="13" key="1">
    <citation type="submission" date="2025-08" db="UniProtKB">
        <authorList>
            <consortium name="Ensembl"/>
        </authorList>
    </citation>
    <scope>IDENTIFICATION</scope>
</reference>
<dbReference type="Pfam" id="PF00534">
    <property type="entry name" value="Glycos_transf_1"/>
    <property type="match status" value="1"/>
</dbReference>
<accession>A0A8C4RA09</accession>
<organism evidence="13 14">
    <name type="scientific">Eptatretus burgeri</name>
    <name type="common">Inshore hagfish</name>
    <dbReference type="NCBI Taxonomy" id="7764"/>
    <lineage>
        <taxon>Eukaryota</taxon>
        <taxon>Metazoa</taxon>
        <taxon>Chordata</taxon>
        <taxon>Craniata</taxon>
        <taxon>Vertebrata</taxon>
        <taxon>Cyclostomata</taxon>
        <taxon>Myxini</taxon>
        <taxon>Myxiniformes</taxon>
        <taxon>Myxinidae</taxon>
        <taxon>Eptatretinae</taxon>
        <taxon>Eptatretus</taxon>
    </lineage>
</organism>
<keyword evidence="7" id="KW-0472">Membrane</keyword>
<dbReference type="PANTHER" id="PTHR45918">
    <property type="entry name" value="ALPHA-1,3/1,6-MANNOSYLTRANSFERASE ALG2"/>
    <property type="match status" value="1"/>
</dbReference>
<evidence type="ECO:0000256" key="7">
    <source>
        <dbReference type="ARBA" id="ARBA00023136"/>
    </source>
</evidence>
<evidence type="ECO:0000256" key="9">
    <source>
        <dbReference type="ARBA" id="ARBA00045104"/>
    </source>
</evidence>
<evidence type="ECO:0000256" key="5">
    <source>
        <dbReference type="ARBA" id="ARBA00022824"/>
    </source>
</evidence>
<feature type="domain" description="Glycosyltransferase subfamily 4-like N-terminal" evidence="12">
    <location>
        <begin position="13"/>
        <end position="192"/>
    </location>
</feature>
<evidence type="ECO:0000256" key="10">
    <source>
        <dbReference type="RuleBase" id="RU367136"/>
    </source>
</evidence>
<keyword evidence="14" id="KW-1185">Reference proteome</keyword>
<comment type="similarity">
    <text evidence="10">Belongs to the glycosyltransferase group 1 family.</text>
</comment>
<dbReference type="Proteomes" id="UP000694388">
    <property type="component" value="Unplaced"/>
</dbReference>
<evidence type="ECO:0000256" key="1">
    <source>
        <dbReference type="ARBA" id="ARBA00004922"/>
    </source>
</evidence>
<name>A0A8C4RA09_EPTBU</name>
<dbReference type="GeneTree" id="ENSGT00550000075033"/>
<evidence type="ECO:0000256" key="3">
    <source>
        <dbReference type="ARBA" id="ARBA00022679"/>
    </source>
</evidence>
<reference evidence="13" key="2">
    <citation type="submission" date="2025-09" db="UniProtKB">
        <authorList>
            <consortium name="Ensembl"/>
        </authorList>
    </citation>
    <scope>IDENTIFICATION</scope>
</reference>
<dbReference type="InterPro" id="IPR001296">
    <property type="entry name" value="Glyco_trans_1"/>
</dbReference>
<proteinExistence type="inferred from homology"/>
<dbReference type="InterPro" id="IPR028098">
    <property type="entry name" value="Glyco_trans_4-like_N"/>
</dbReference>
<dbReference type="InterPro" id="IPR027054">
    <property type="entry name" value="ALG2"/>
</dbReference>
<dbReference type="EC" id="2.4.1.132" evidence="10"/>
<evidence type="ECO:0000259" key="11">
    <source>
        <dbReference type="Pfam" id="PF00534"/>
    </source>
</evidence>
<dbReference type="Pfam" id="PF13439">
    <property type="entry name" value="Glyco_transf_4"/>
    <property type="match status" value="1"/>
</dbReference>
<dbReference type="Gene3D" id="3.40.50.2000">
    <property type="entry name" value="Glycogen Phosphorylase B"/>
    <property type="match status" value="2"/>
</dbReference>